<accession>A0AAU9CJB0</accession>
<keyword evidence="2" id="KW-0732">Signal</keyword>
<geneLocation type="plasmid" evidence="4 5">
    <name>pFA3</name>
</geneLocation>
<evidence type="ECO:0000256" key="1">
    <source>
        <dbReference type="ARBA" id="ARBA00022737"/>
    </source>
</evidence>
<proteinExistence type="predicted"/>
<feature type="chain" id="PRO_5043717522" description="Cadherin domain-containing protein" evidence="2">
    <location>
        <begin position="26"/>
        <end position="2844"/>
    </location>
</feature>
<gene>
    <name evidence="4" type="ORF">FUAX_46330</name>
</gene>
<dbReference type="Gene3D" id="2.60.40.10">
    <property type="entry name" value="Immunoglobulins"/>
    <property type="match status" value="5"/>
</dbReference>
<keyword evidence="5" id="KW-1185">Reference proteome</keyword>
<dbReference type="EMBL" id="AP025317">
    <property type="protein sequence ID" value="BDD12201.1"/>
    <property type="molecule type" value="Genomic_DNA"/>
</dbReference>
<reference evidence="4 5" key="1">
    <citation type="submission" date="2021-12" db="EMBL/GenBank/DDBJ databases">
        <title>Genome sequencing of bacteria with rrn-lacking chromosome and rrn-plasmid.</title>
        <authorList>
            <person name="Anda M."/>
            <person name="Iwasaki W."/>
        </authorList>
    </citation>
    <scope>NUCLEOTIDE SEQUENCE [LARGE SCALE GENOMIC DNA]</scope>
    <source>
        <strain evidence="4 5">DSM 100852</strain>
        <plasmid evidence="4 5">pFA3</plasmid>
    </source>
</reference>
<dbReference type="InterPro" id="IPR002126">
    <property type="entry name" value="Cadherin-like_dom"/>
</dbReference>
<dbReference type="PANTHER" id="PTHR24273:SF32">
    <property type="entry name" value="HYALIN"/>
    <property type="match status" value="1"/>
</dbReference>
<sequence length="2844" mass="295963">MFLKLPRTVTLSVLLSLLTVLVSHTGGVAQNNTITFDDQGFTPDSNIDSNVSRGFNVVSNGVTFSFSSNSDKGNSPSSFFHYRVNTTSLGDTYPIPNGRKYVDAGSQPLAGGGTNPHDDKITITASSKIDLKSITFVNLYGTVYPYVVDIEAYKDGNKVAAISDISINVKEFVYPFTNPNFSEVDKIVITDSDDGPLSTYSSLGSLGFDDIVWAAGAGACTEPDVPTVTYNPQTVCAGSSTTLNITGNLNDATKWVIYSGSCGDPDSKVDETTNSTFQVTPSSPSTQYFVRGEGGCATSSSCGNVTVSVTPISNSSFAYGSSSYSVDGFDPTPSKNTSGGTFTATPSGLSINPNTGAIDVSLSTPKEYTVKYTTAGSCPSFTTKQVTVTPDVTAPAGYLATIDQAYVNSTNQSAISFTFANAEPGSTYEYTITSDGGGTPVTNNGVIATATDQITGINLSGLGDGTLKLTVTLTDAASNKGMPSIFLRTKDTVAPSGYSVSIDQDYFNNPVHSSLTYSFSGAEVGATYEISVTSDGAGSPVSNLTVPITSSSVTARGYPVDASLPDGNITLSFTVTDEAGNVGPTETSTKPKDTVKPTIQSVTIDPVNGNPPAKTATEIVYTLTFSEPVSNVSADDFTVFNTVSPSNSLGSITDITPVASSNGASYKVTVGISTGEGTVSLILNNGSSNITDAVTNPCAGPFSEMGVHTVDTVVPVVSIGTPIIRSGKPLANISDIIEFNLAITGATSHNLEKSDIELVGSLAGSVTSDKILLTGKTGSNPAVLLSGISGDGTIGIKIKAGAYTDASGDSNVATDPSGLVTIDNTPPKFSIGDPSVPVTNNGPVSYPITVDDNTVTLEEDDILVKSNDGVTATKALTGNATSGYTLTLTNIQGEGSVSIDVKYGAVTDVAGNQSVSASSGSVAVDKTPPSVAFGVTKIRSGKPKANSSDIIEFNINVTGADFYNFDKPDIELVGSLAGSVTPDKIILTSATGPNPVVLLSGITGDGTIGIKIKAGPYSDFVGNESLASPSSTLFTVDNTRPVFSIEAPSVSVTKNGPVSYPITVDDNAVTLEEDDILVKSNDGVTATKALTGNATSGYTLTLTNIQGDGNVSIDVIHAAVTDEAGNVSFSKSSAPVTADNTPPTVTLGTPTKTLVNNGKTVEIPVTISGADNIDFTKEKLSLTGPSSATVEIQNGTTASPTIKLTNFSGDGVLTVSVNGSVASDQVGNTSSGSTNSVQITVDNTPPTVVVKNKELFLNAAGLATLATSDIDNNSSDANGIEGITLSKTDYSCDALGPQNVTLTVTDKAGNSDNKTATVTVKDNIKPVVSVKNITVQLDANGQTTITANDIDNGSTDNCGIKSKSIDVSSFDCSHVGTPQTVTLTVTDNSDNQETGIATVTVEDNVKPALSAQDFMFSLDAAGNGTITVSDLQVVTSDACGAPEISLSKTAFVVGDIGDNTVTVTATDENGNTEQVTVNVKVQDTTDPELTAEDYTLQLNASGQGTLTKDLLNVVATDAAGIASVTLSKTDFNCDDIGSESVTVTATDNSGRTSTKTVTVTIEDKLKPVAKAKSITVQLDENGQATITADDIDNGSSDNCGISSKTIDVSSFDCSHVGTPQTVTLTVTDNYDQKDMAVAEVTVEDNVKPALSAQDFMFALDAAGNGTITVSDLQVVTSDACGAPEITLSKTAFVVGDIGDNTVTVTATDENGNTEQVTVNVKVQDTTDPELTAEDYTLQLNASGQGTLTKELLNVVATDAAGIASVTLSKTNFSCDDIGSESVTVTATDNSGRTSTETVTVTIEDKLKPIAKAKNITVQLDENGQATITADDIDNGSTDNCGISSKTIDVSSFDCSHVGTPQTVTLTVTDNYGQEDMATAEVTVEDNVKPALTAQNFTLQLDATGAGTITASDLQVSTTDICGVPEVSLSKTDFDCSNVGENSVTVTATDKNGNKEEVSVSVMVEDKVKPTLTAEDYTLELSNTGTAVLTAEMLQAEVTDACEIKEVTLSKSEFDCSNLGTNQVTVSVEDKNGNVSQKTVTVTVKDVTAPEVSTVGTLTVQLDESGNATITAEDIDASSEDACGIAERILDISTFDCSNIGTPVTVTLTAKDASGNQSTGTAVVTVEDNVKPALTAQNFTLQLDAIGAGTITASDLQVVTSDACGTPEVSLSKTDFDCSNAGENSVTVTATDENGNETDVAVTVTVEDEVAPEVVAQDFTLDLDATGNATLTKEMLNIQTADACGAVEVTLDKTSFDCSNVGENDLVITGTDIYGNKTDITIKVTVKDVTLPEVMTQDITVELDASGQVSITPEQINNNSADACGIGNLELDMSNFDCSKTGENTVTLTVTDNNGNSATGTAKVTVLDKIDPTIECPVKVDAQVHPSETTVEVTVPLPVLADNCSGVTVTNSFNNLENASGQYPRGVTEIVWTVTDASGNTATCTSEVSVTEIQLPPVISAIAVQNIDEGSELSFDVSAEDPNKDGVGFALSAEAIAAGLTLNGSTVTWTPNESQGPSSYTFTLTATDDSDQALSSTIDFTVNVGEVNEQHSLATLQDITLPEHEELAFTLQVSDVDLPRQPFVYSVDQAGQDLGFQVNASTGEVSWTPGEDHGGNTYTVEFTVVDGSTENFTASTSLKVTVTEVNDPVVIDTEQGFTQTLNVGEEPPTLSFKVTDPEAQNIETRVTVITSPKNVISEDDFEVIKDGDEYEVKLKTIDKEFIGVVDVTIIVEEIVVQSRGRQNRTSVREIDFEFKFEKREIPLDIPNMFTPNGDGVNDTWNIVYLGLYDSNTVQVYDQFGLKVFERRNYNRDDEWDGGDLESGPYFYVIKVSSGEVYKGKLTIIR</sequence>
<dbReference type="InterPro" id="IPR013783">
    <property type="entry name" value="Ig-like_fold"/>
</dbReference>
<dbReference type="InterPro" id="IPR003410">
    <property type="entry name" value="HYR_dom"/>
</dbReference>
<dbReference type="InterPro" id="IPR015919">
    <property type="entry name" value="Cadherin-like_sf"/>
</dbReference>
<feature type="domain" description="Cadherin" evidence="3">
    <location>
        <begin position="2476"/>
        <end position="2551"/>
    </location>
</feature>
<dbReference type="Pfam" id="PF13585">
    <property type="entry name" value="CHU_C"/>
    <property type="match status" value="1"/>
</dbReference>
<dbReference type="GO" id="GO:0016020">
    <property type="term" value="C:membrane"/>
    <property type="evidence" value="ECO:0007669"/>
    <property type="project" value="InterPro"/>
</dbReference>
<dbReference type="SUPFAM" id="SSF49313">
    <property type="entry name" value="Cadherin-like"/>
    <property type="match status" value="2"/>
</dbReference>
<name>A0AAU9CJB0_9BACT</name>
<dbReference type="GO" id="GO:0005509">
    <property type="term" value="F:calcium ion binding"/>
    <property type="evidence" value="ECO:0007669"/>
    <property type="project" value="InterPro"/>
</dbReference>
<dbReference type="Pfam" id="PF05345">
    <property type="entry name" value="He_PIG"/>
    <property type="match status" value="1"/>
</dbReference>
<dbReference type="CDD" id="cd11304">
    <property type="entry name" value="Cadherin_repeat"/>
    <property type="match status" value="1"/>
</dbReference>
<dbReference type="RefSeq" id="WP_338395344.1">
    <property type="nucleotide sequence ID" value="NZ_AP025317.1"/>
</dbReference>
<dbReference type="SMART" id="SM00112">
    <property type="entry name" value="CA"/>
    <property type="match status" value="2"/>
</dbReference>
<protein>
    <recommendedName>
        <fullName evidence="3">Cadherin domain-containing protein</fullName>
    </recommendedName>
</protein>
<keyword evidence="4" id="KW-0614">Plasmid</keyword>
<dbReference type="Pfam" id="PF02494">
    <property type="entry name" value="HYR"/>
    <property type="match status" value="1"/>
</dbReference>
<feature type="signal peptide" evidence="2">
    <location>
        <begin position="1"/>
        <end position="25"/>
    </location>
</feature>
<keyword evidence="1" id="KW-0677">Repeat</keyword>
<dbReference type="Proteomes" id="UP001348817">
    <property type="component" value="Plasmid pFA3"/>
</dbReference>
<organism evidence="4 5">
    <name type="scientific">Fulvitalea axinellae</name>
    <dbReference type="NCBI Taxonomy" id="1182444"/>
    <lineage>
        <taxon>Bacteria</taxon>
        <taxon>Pseudomonadati</taxon>
        <taxon>Bacteroidota</taxon>
        <taxon>Cytophagia</taxon>
        <taxon>Cytophagales</taxon>
        <taxon>Persicobacteraceae</taxon>
        <taxon>Fulvitalea</taxon>
    </lineage>
</organism>
<evidence type="ECO:0000313" key="5">
    <source>
        <dbReference type="Proteomes" id="UP001348817"/>
    </source>
</evidence>
<dbReference type="KEGG" id="fax:FUAX_46330"/>
<dbReference type="NCBIfam" id="TIGR04131">
    <property type="entry name" value="Bac_Flav_CTERM"/>
    <property type="match status" value="1"/>
</dbReference>
<evidence type="ECO:0000259" key="3">
    <source>
        <dbReference type="SMART" id="SM00112"/>
    </source>
</evidence>
<dbReference type="GO" id="GO:0007156">
    <property type="term" value="P:homophilic cell adhesion via plasma membrane adhesion molecules"/>
    <property type="evidence" value="ECO:0007669"/>
    <property type="project" value="InterPro"/>
</dbReference>
<feature type="domain" description="Cadherin" evidence="3">
    <location>
        <begin position="2570"/>
        <end position="2649"/>
    </location>
</feature>
<dbReference type="InterPro" id="IPR026341">
    <property type="entry name" value="T9SS_type_B"/>
</dbReference>
<evidence type="ECO:0000313" key="4">
    <source>
        <dbReference type="EMBL" id="BDD12201.1"/>
    </source>
</evidence>
<evidence type="ECO:0000256" key="2">
    <source>
        <dbReference type="SAM" id="SignalP"/>
    </source>
</evidence>
<dbReference type="PANTHER" id="PTHR24273">
    <property type="entry name" value="FI04643P-RELATED"/>
    <property type="match status" value="1"/>
</dbReference>